<evidence type="ECO:0000313" key="2">
    <source>
        <dbReference type="EMBL" id="TRY57132.1"/>
    </source>
</evidence>
<gene>
    <name evidence="2" type="ORF">DNTS_024006</name>
</gene>
<evidence type="ECO:0000313" key="3">
    <source>
        <dbReference type="Proteomes" id="UP000316079"/>
    </source>
</evidence>
<keyword evidence="1" id="KW-0732">Signal</keyword>
<evidence type="ECO:0008006" key="4">
    <source>
        <dbReference type="Google" id="ProtNLM"/>
    </source>
</evidence>
<proteinExistence type="predicted"/>
<keyword evidence="3" id="KW-1185">Reference proteome</keyword>
<evidence type="ECO:0000256" key="1">
    <source>
        <dbReference type="SAM" id="SignalP"/>
    </source>
</evidence>
<dbReference type="Proteomes" id="UP000316079">
    <property type="component" value="Unassembled WGS sequence"/>
</dbReference>
<feature type="signal peptide" evidence="1">
    <location>
        <begin position="1"/>
        <end position="25"/>
    </location>
</feature>
<feature type="chain" id="PRO_5021864058" description="Secreted protein" evidence="1">
    <location>
        <begin position="26"/>
        <end position="105"/>
    </location>
</feature>
<organism evidence="2 3">
    <name type="scientific">Danionella cerebrum</name>
    <dbReference type="NCBI Taxonomy" id="2873325"/>
    <lineage>
        <taxon>Eukaryota</taxon>
        <taxon>Metazoa</taxon>
        <taxon>Chordata</taxon>
        <taxon>Craniata</taxon>
        <taxon>Vertebrata</taxon>
        <taxon>Euteleostomi</taxon>
        <taxon>Actinopterygii</taxon>
        <taxon>Neopterygii</taxon>
        <taxon>Teleostei</taxon>
        <taxon>Ostariophysi</taxon>
        <taxon>Cypriniformes</taxon>
        <taxon>Danionidae</taxon>
        <taxon>Danioninae</taxon>
        <taxon>Danionella</taxon>
    </lineage>
</organism>
<protein>
    <recommendedName>
        <fullName evidence="4">Secreted protein</fullName>
    </recommendedName>
</protein>
<comment type="caution">
    <text evidence="2">The sequence shown here is derived from an EMBL/GenBank/DDBJ whole genome shotgun (WGS) entry which is preliminary data.</text>
</comment>
<dbReference type="EMBL" id="SRMA01027249">
    <property type="protein sequence ID" value="TRY57132.1"/>
    <property type="molecule type" value="Genomic_DNA"/>
</dbReference>
<name>A0A553MVB1_9TELE</name>
<accession>A0A553MVB1</accession>
<dbReference type="AlphaFoldDB" id="A0A553MVB1"/>
<sequence>MARIPLRLLCFRFLDVSLFSTSVQTDEKKHRQAGEISDVCLKRSDDYNKVMSGIWIWSRKGCSRQEPVAVMQGMFLIVSAYLSSPRFIFGSLNNDNDFTASPFPH</sequence>
<reference evidence="2 3" key="1">
    <citation type="journal article" date="2019" name="Sci. Data">
        <title>Hybrid genome assembly and annotation of Danionella translucida.</title>
        <authorList>
            <person name="Kadobianskyi M."/>
            <person name="Schulze L."/>
            <person name="Schuelke M."/>
            <person name="Judkewitz B."/>
        </authorList>
    </citation>
    <scope>NUCLEOTIDE SEQUENCE [LARGE SCALE GENOMIC DNA]</scope>
    <source>
        <strain evidence="2 3">Bolton</strain>
    </source>
</reference>